<sequence length="173" mass="18628">MKETLPCPLISALASGADQADLLLTAWRQTAAATPAVQQMTSAADQQLRAVVQLMLAETGDVNVDYHNVWEVLAGAAALRVGMVTASGANRAEDARHRVWREATRLGDDAMPAHRMLLVIRSGTETELEMDELTHLVEYLGSQVDNQAEVIFGHSLVAGSGASIQVLLLLSRR</sequence>
<accession>A0ABP8IRI7</accession>
<protein>
    <recommendedName>
        <fullName evidence="5">Tubulin/FtsZ 2-layer sandwich domain-containing protein</fullName>
    </recommendedName>
</protein>
<dbReference type="InterPro" id="IPR036525">
    <property type="entry name" value="Tubulin/FtsZ_GTPase_sf"/>
</dbReference>
<evidence type="ECO:0000313" key="3">
    <source>
        <dbReference type="EMBL" id="GAA4365866.1"/>
    </source>
</evidence>
<name>A0ABP8IRI7_9BACT</name>
<evidence type="ECO:0000256" key="1">
    <source>
        <dbReference type="ARBA" id="ARBA00022741"/>
    </source>
</evidence>
<dbReference type="Proteomes" id="UP001501153">
    <property type="component" value="Unassembled WGS sequence"/>
</dbReference>
<proteinExistence type="predicted"/>
<evidence type="ECO:0000256" key="2">
    <source>
        <dbReference type="ARBA" id="ARBA00023134"/>
    </source>
</evidence>
<dbReference type="InterPro" id="IPR008280">
    <property type="entry name" value="Tub_FtsZ_C"/>
</dbReference>
<keyword evidence="1" id="KW-0547">Nucleotide-binding</keyword>
<comment type="caution">
    <text evidence="3">The sequence shown here is derived from an EMBL/GenBank/DDBJ whole genome shotgun (WGS) entry which is preliminary data.</text>
</comment>
<evidence type="ECO:0008006" key="5">
    <source>
        <dbReference type="Google" id="ProtNLM"/>
    </source>
</evidence>
<dbReference type="RefSeq" id="WP_345237564.1">
    <property type="nucleotide sequence ID" value="NZ_BAABGZ010000075.1"/>
</dbReference>
<evidence type="ECO:0000313" key="4">
    <source>
        <dbReference type="Proteomes" id="UP001501153"/>
    </source>
</evidence>
<reference evidence="4" key="1">
    <citation type="journal article" date="2019" name="Int. J. Syst. Evol. Microbiol.">
        <title>The Global Catalogue of Microorganisms (GCM) 10K type strain sequencing project: providing services to taxonomists for standard genome sequencing and annotation.</title>
        <authorList>
            <consortium name="The Broad Institute Genomics Platform"/>
            <consortium name="The Broad Institute Genome Sequencing Center for Infectious Disease"/>
            <person name="Wu L."/>
            <person name="Ma J."/>
        </authorList>
    </citation>
    <scope>NUCLEOTIDE SEQUENCE [LARGE SCALE GENOMIC DNA]</scope>
    <source>
        <strain evidence="4">JCM 17923</strain>
    </source>
</reference>
<keyword evidence="4" id="KW-1185">Reference proteome</keyword>
<organism evidence="3 4">
    <name type="scientific">Hymenobacter saemangeumensis</name>
    <dbReference type="NCBI Taxonomy" id="1084522"/>
    <lineage>
        <taxon>Bacteria</taxon>
        <taxon>Pseudomonadati</taxon>
        <taxon>Bacteroidota</taxon>
        <taxon>Cytophagia</taxon>
        <taxon>Cytophagales</taxon>
        <taxon>Hymenobacteraceae</taxon>
        <taxon>Hymenobacter</taxon>
    </lineage>
</organism>
<gene>
    <name evidence="3" type="ORF">GCM10023185_36550</name>
</gene>
<dbReference type="SUPFAM" id="SSF55307">
    <property type="entry name" value="Tubulin C-terminal domain-like"/>
    <property type="match status" value="1"/>
</dbReference>
<dbReference type="Gene3D" id="3.40.50.1440">
    <property type="entry name" value="Tubulin/FtsZ, GTPase domain"/>
    <property type="match status" value="1"/>
</dbReference>
<keyword evidence="2" id="KW-0342">GTP-binding</keyword>
<dbReference type="EMBL" id="BAABGZ010000075">
    <property type="protein sequence ID" value="GAA4365866.1"/>
    <property type="molecule type" value="Genomic_DNA"/>
</dbReference>